<dbReference type="Pfam" id="PF08238">
    <property type="entry name" value="Sel1"/>
    <property type="match status" value="2"/>
</dbReference>
<dbReference type="OrthoDB" id="6810016at2"/>
<dbReference type="GO" id="GO:0004197">
    <property type="term" value="F:cysteine-type endopeptidase activity"/>
    <property type="evidence" value="ECO:0007669"/>
    <property type="project" value="InterPro"/>
</dbReference>
<feature type="domain" description="Caspase family p20" evidence="2">
    <location>
        <begin position="620"/>
        <end position="692"/>
    </location>
</feature>
<dbReference type="eggNOG" id="COG4249">
    <property type="taxonomic scope" value="Bacteria"/>
</dbReference>
<dbReference type="PROSITE" id="PS51257">
    <property type="entry name" value="PROKAR_LIPOPROTEIN"/>
    <property type="match status" value="1"/>
</dbReference>
<proteinExistence type="predicted"/>
<dbReference type="SUPFAM" id="SSF52129">
    <property type="entry name" value="Caspase-like"/>
    <property type="match status" value="1"/>
</dbReference>
<dbReference type="GO" id="GO:0006508">
    <property type="term" value="P:proteolysis"/>
    <property type="evidence" value="ECO:0007669"/>
    <property type="project" value="InterPro"/>
</dbReference>
<evidence type="ECO:0000259" key="2">
    <source>
        <dbReference type="PROSITE" id="PS50208"/>
    </source>
</evidence>
<dbReference type="Pfam" id="PF00656">
    <property type="entry name" value="Peptidase_C14"/>
    <property type="match status" value="1"/>
</dbReference>
<keyword evidence="4" id="KW-1185">Reference proteome</keyword>
<evidence type="ECO:0000313" key="3">
    <source>
        <dbReference type="EMBL" id="ADE14005.1"/>
    </source>
</evidence>
<dbReference type="STRING" id="472759.Nhal_0829"/>
<dbReference type="RefSeq" id="WP_013031899.1">
    <property type="nucleotide sequence ID" value="NC_013960.1"/>
</dbReference>
<reference evidence="4" key="1">
    <citation type="submission" date="2010-04" db="EMBL/GenBank/DDBJ databases">
        <title>Complete genome sequence of Nitrosococcus halophilus Nc4, a salt-adapted, aerobic obligate ammonia-oxidizing sulfur purple bacterium.</title>
        <authorList>
            <consortium name="US DOE Joint Genome Institute"/>
            <person name="Campbell M.A."/>
            <person name="Malfatti S.A."/>
            <person name="Chain P.S.G."/>
            <person name="Heidelberg J.F."/>
            <person name="Ward B.B."/>
            <person name="Klotz M.G."/>
        </authorList>
    </citation>
    <scope>NUCLEOTIDE SEQUENCE [LARGE SCALE GENOMIC DNA]</scope>
    <source>
        <strain evidence="4">Nc4</strain>
    </source>
</reference>
<dbReference type="InterPro" id="IPR006597">
    <property type="entry name" value="Sel1-like"/>
</dbReference>
<dbReference type="AlphaFoldDB" id="D5BXP7"/>
<dbReference type="HOGENOM" id="CLU_016045_0_0_6"/>
<dbReference type="PANTHER" id="PTHR22576">
    <property type="entry name" value="MUCOSA ASSOCIATED LYMPHOID TISSUE LYMPHOMA TRANSLOCATION PROTEIN 1/PARACASPASE"/>
    <property type="match status" value="1"/>
</dbReference>
<dbReference type="EMBL" id="CP001798">
    <property type="protein sequence ID" value="ADE14005.1"/>
    <property type="molecule type" value="Genomic_DNA"/>
</dbReference>
<dbReference type="InterPro" id="IPR001309">
    <property type="entry name" value="Pept_C14_p20"/>
</dbReference>
<evidence type="ECO:0000256" key="1">
    <source>
        <dbReference type="SAM" id="Coils"/>
    </source>
</evidence>
<gene>
    <name evidence="3" type="ordered locus">Nhal_0829</name>
</gene>
<dbReference type="SUPFAM" id="SSF81901">
    <property type="entry name" value="HCP-like"/>
    <property type="match status" value="1"/>
</dbReference>
<dbReference type="eggNOG" id="COG0790">
    <property type="taxonomic scope" value="Bacteria"/>
</dbReference>
<organism evidence="3 4">
    <name type="scientific">Nitrosococcus halophilus (strain Nc4)</name>
    <dbReference type="NCBI Taxonomy" id="472759"/>
    <lineage>
        <taxon>Bacteria</taxon>
        <taxon>Pseudomonadati</taxon>
        <taxon>Pseudomonadota</taxon>
        <taxon>Gammaproteobacteria</taxon>
        <taxon>Chromatiales</taxon>
        <taxon>Chromatiaceae</taxon>
        <taxon>Nitrosococcus</taxon>
    </lineage>
</organism>
<dbReference type="SMART" id="SM00671">
    <property type="entry name" value="SEL1"/>
    <property type="match status" value="2"/>
</dbReference>
<sequence>MAPRLIAFSSKGLRPPVLTLIVALGVFLGGCAAGSASVQETKANAGNAEELLVVDCLLPGQVRKLGRQFTYLTARRPIKTTIIDCEIRGGEYVAYDRANYATALKIWLPKAQEGDPAAQTYVGEIYEKGLGVKADYELAFRWYQKAAAQGYSRAQINLGYLYEAGLGVPRDLTTAMNWYRRASGLTGGELEFVSSIEAAQRQAVKEEAVRLKENVAELQDRLREAREILERRQAELQRAEQERELLLKQLEEEILLKQKQLEEQGRLLPTPSAEKAKDTLDKETRAKLQAQLQEARQEQQRLIEQLAQQQLETADLRQVLEQTQEKLGKRRAEFQAAQTQRERMKAELERLEAAAAGKDKAAEVERLKAKLNQLQSVVNTQKDNITSLESTFQEQRSKLAEKWRQEQHNTQQLQLALNERNEEIRILQSQLGDLVAGQEDAYAEIKALEEELSRRDARIEQQKRELEQQQQKIEQLMAEATVPEASAMAAVVETSAVGPSIEIIEPPLSATRGNLSALLRTAVSEIELVGKVTPRDDLLSFRINDQAQELRKNGLFKLHLPIQRPETPVSIVAIDSGGNRTALDFSIVPATIKAQRAEREKSSGLGSKELKAIDFGNYYALIIGNNHYQHLPDLKAAREDAQVVADILQSKYGFKTKVLLDADRYAILSALNELREKLTEQDNFLLYYAGHGHLESANLRGYWLPVDSESDSSANWISNVAITDILNVMAAKHILVVADSCYSGALTRSSLARLQTGMSGETKIKWFKVMAKTKARIALTSGGLKPVLDAGAGDHSIFAKAFLEVLQENDDILEGFRLYNEIQKRVARAADALGVEQDPQYVPIKYAGHEAGEFFFFPARLAAENKPRLFAYAQ</sequence>
<evidence type="ECO:0000313" key="4">
    <source>
        <dbReference type="Proteomes" id="UP000001844"/>
    </source>
</evidence>
<dbReference type="PROSITE" id="PS50208">
    <property type="entry name" value="CASPASE_P20"/>
    <property type="match status" value="1"/>
</dbReference>
<dbReference type="InterPro" id="IPR011600">
    <property type="entry name" value="Pept_C14_caspase"/>
</dbReference>
<keyword evidence="1" id="KW-0175">Coiled coil</keyword>
<dbReference type="Gene3D" id="3.40.50.1460">
    <property type="match status" value="1"/>
</dbReference>
<dbReference type="Proteomes" id="UP000001844">
    <property type="component" value="Chromosome"/>
</dbReference>
<dbReference type="InterPro" id="IPR029030">
    <property type="entry name" value="Caspase-like_dom_sf"/>
</dbReference>
<dbReference type="eggNOG" id="COG1196">
    <property type="taxonomic scope" value="Bacteria"/>
</dbReference>
<dbReference type="InterPro" id="IPR052039">
    <property type="entry name" value="Caspase-related_regulators"/>
</dbReference>
<protein>
    <submittedName>
        <fullName evidence="3">Peptidase C14 caspase catalytic subunit p20</fullName>
    </submittedName>
</protein>
<dbReference type="InterPro" id="IPR011990">
    <property type="entry name" value="TPR-like_helical_dom_sf"/>
</dbReference>
<dbReference type="PANTHER" id="PTHR22576:SF41">
    <property type="entry name" value="CASPASE 14, APOPTOSIS-RELATED CYSTEINE PEPTIDASE"/>
    <property type="match status" value="1"/>
</dbReference>
<dbReference type="Gene3D" id="1.25.40.10">
    <property type="entry name" value="Tetratricopeptide repeat domain"/>
    <property type="match status" value="1"/>
</dbReference>
<name>D5BXP7_NITHN</name>
<feature type="coiled-coil region" evidence="1">
    <location>
        <begin position="201"/>
        <end position="479"/>
    </location>
</feature>
<dbReference type="KEGG" id="nhl:Nhal_0829"/>
<accession>D5BXP7</accession>